<evidence type="ECO:0000313" key="4">
    <source>
        <dbReference type="Proteomes" id="UP000694545"/>
    </source>
</evidence>
<reference evidence="3" key="2">
    <citation type="submission" date="2025-09" db="UniProtKB">
        <authorList>
            <consortium name="Ensembl"/>
        </authorList>
    </citation>
    <scope>IDENTIFICATION</scope>
</reference>
<keyword evidence="4" id="KW-1185">Reference proteome</keyword>
<feature type="compositionally biased region" description="Basic and acidic residues" evidence="2">
    <location>
        <begin position="1"/>
        <end position="10"/>
    </location>
</feature>
<dbReference type="GO" id="GO:0003677">
    <property type="term" value="F:DNA binding"/>
    <property type="evidence" value="ECO:0007669"/>
    <property type="project" value="InterPro"/>
</dbReference>
<name>A0A8D2Q7U6_VARKO</name>
<accession>A0A8D2Q7U6</accession>
<feature type="compositionally biased region" description="Basic residues" evidence="2">
    <location>
        <begin position="15"/>
        <end position="28"/>
    </location>
</feature>
<comment type="similarity">
    <text evidence="1">Belongs to the histone H2B family.</text>
</comment>
<dbReference type="Proteomes" id="UP000694545">
    <property type="component" value="Unplaced"/>
</dbReference>
<dbReference type="GO" id="GO:0000786">
    <property type="term" value="C:nucleosome"/>
    <property type="evidence" value="ECO:0007669"/>
    <property type="project" value="InterPro"/>
</dbReference>
<dbReference type="SUPFAM" id="SSF47113">
    <property type="entry name" value="Histone-fold"/>
    <property type="match status" value="1"/>
</dbReference>
<evidence type="ECO:0000256" key="2">
    <source>
        <dbReference type="SAM" id="MobiDB-lite"/>
    </source>
</evidence>
<dbReference type="GO" id="GO:0030527">
    <property type="term" value="F:structural constituent of chromatin"/>
    <property type="evidence" value="ECO:0007669"/>
    <property type="project" value="InterPro"/>
</dbReference>
<reference evidence="3" key="1">
    <citation type="submission" date="2025-08" db="UniProtKB">
        <authorList>
            <consortium name="Ensembl"/>
        </authorList>
    </citation>
    <scope>IDENTIFICATION</scope>
</reference>
<organism evidence="3 4">
    <name type="scientific">Varanus komodoensis</name>
    <name type="common">Komodo dragon</name>
    <dbReference type="NCBI Taxonomy" id="61221"/>
    <lineage>
        <taxon>Eukaryota</taxon>
        <taxon>Metazoa</taxon>
        <taxon>Chordata</taxon>
        <taxon>Craniata</taxon>
        <taxon>Vertebrata</taxon>
        <taxon>Euteleostomi</taxon>
        <taxon>Lepidosauria</taxon>
        <taxon>Squamata</taxon>
        <taxon>Bifurcata</taxon>
        <taxon>Unidentata</taxon>
        <taxon>Episquamata</taxon>
        <taxon>Toxicofera</taxon>
        <taxon>Anguimorpha</taxon>
        <taxon>Paleoanguimorpha</taxon>
        <taxon>Varanoidea</taxon>
        <taxon>Varanidae</taxon>
        <taxon>Varanus</taxon>
    </lineage>
</organism>
<dbReference type="GO" id="GO:0046982">
    <property type="term" value="F:protein heterodimerization activity"/>
    <property type="evidence" value="ECO:0007669"/>
    <property type="project" value="InterPro"/>
</dbReference>
<feature type="compositionally biased region" description="Basic residues" evidence="2">
    <location>
        <begin position="35"/>
        <end position="55"/>
    </location>
</feature>
<dbReference type="AlphaFoldDB" id="A0A8D2Q7U6"/>
<sequence>MPSAYREKRQIPVPKRSKLGNRKSRSMKKRDPFKRGGQTKRKPVTKHGKNSHRKPNSPPLNDSKTLQQLRRDNMYMTTKAKGIMISFVKNLYKWVSVEAERLRRERKRSSIGFIEMRTALRSVMPGRCKKCLRTSPKGGASCFMKYTSLLTHFVTIRTYTCTNMHYSGA</sequence>
<proteinExistence type="inferred from homology"/>
<evidence type="ECO:0000256" key="1">
    <source>
        <dbReference type="ARBA" id="ARBA00006846"/>
    </source>
</evidence>
<evidence type="ECO:0000313" key="3">
    <source>
        <dbReference type="Ensembl" id="ENSVKKP00000025984.1"/>
    </source>
</evidence>
<dbReference type="InterPro" id="IPR000558">
    <property type="entry name" value="Histone_H2B"/>
</dbReference>
<protein>
    <submittedName>
        <fullName evidence="3">Uncharacterized protein</fullName>
    </submittedName>
</protein>
<dbReference type="InterPro" id="IPR009072">
    <property type="entry name" value="Histone-fold"/>
</dbReference>
<dbReference type="Ensembl" id="ENSVKKT00000026616.1">
    <property type="protein sequence ID" value="ENSVKKP00000025984.1"/>
    <property type="gene ID" value="ENSVKKG00000017007.1"/>
</dbReference>
<dbReference type="PRINTS" id="PR00621">
    <property type="entry name" value="HISTONEH2B"/>
</dbReference>
<feature type="region of interest" description="Disordered" evidence="2">
    <location>
        <begin position="1"/>
        <end position="64"/>
    </location>
</feature>
<dbReference type="Gene3D" id="1.10.20.10">
    <property type="entry name" value="Histone, subunit A"/>
    <property type="match status" value="1"/>
</dbReference>